<dbReference type="Gene3D" id="3.20.20.190">
    <property type="entry name" value="Phosphatidylinositol (PI) phosphodiesterase"/>
    <property type="match status" value="1"/>
</dbReference>
<accession>A0A7J0BVS9</accession>
<dbReference type="PROSITE" id="PS51704">
    <property type="entry name" value="GP_PDE"/>
    <property type="match status" value="1"/>
</dbReference>
<dbReference type="GO" id="GO:0006629">
    <property type="term" value="P:lipid metabolic process"/>
    <property type="evidence" value="ECO:0007669"/>
    <property type="project" value="InterPro"/>
</dbReference>
<gene>
    <name evidence="2" type="ORF">DSM19430T_19490</name>
</gene>
<dbReference type="AlphaFoldDB" id="A0A7J0BVS9"/>
<name>A0A7J0BVS9_9BACT</name>
<dbReference type="Proteomes" id="UP000503820">
    <property type="component" value="Unassembled WGS sequence"/>
</dbReference>
<evidence type="ECO:0000313" key="3">
    <source>
        <dbReference type="Proteomes" id="UP000503820"/>
    </source>
</evidence>
<dbReference type="SUPFAM" id="SSF51695">
    <property type="entry name" value="PLC-like phosphodiesterases"/>
    <property type="match status" value="1"/>
</dbReference>
<evidence type="ECO:0000259" key="1">
    <source>
        <dbReference type="PROSITE" id="PS51704"/>
    </source>
</evidence>
<dbReference type="RefSeq" id="WP_174409883.1">
    <property type="nucleotide sequence ID" value="NZ_BLVP01000008.1"/>
</dbReference>
<dbReference type="PANTHER" id="PTHR46211">
    <property type="entry name" value="GLYCEROPHOSPHORYL DIESTER PHOSPHODIESTERASE"/>
    <property type="match status" value="1"/>
</dbReference>
<dbReference type="InterPro" id="IPR017946">
    <property type="entry name" value="PLC-like_Pdiesterase_TIM-brl"/>
</dbReference>
<dbReference type="EMBL" id="BLVP01000008">
    <property type="protein sequence ID" value="GFM37265.1"/>
    <property type="molecule type" value="Genomic_DNA"/>
</dbReference>
<feature type="domain" description="GP-PDE" evidence="1">
    <location>
        <begin position="7"/>
        <end position="274"/>
    </location>
</feature>
<sequence>MLPNVPVMNIAHRGARSVCPENTLLAAGIGLAHGAHMWELDVSMTADGELVIVHDDTLERTTDVALRPEFAARAPWRVCDFTLAELRTLDAGSWFLQTDPFGQIAAGGVDAKDRAAFAGLRVPTLREGLEFTRDADWCVNVEIKDHEHLIGHDTIVEATLELIRATDMADRVLLSSFQHRYLMEAGRRMPGMPLGVLVEEPHDMDPVDLVRSLRAHAYHPETGLFTEDDVARLRDAGFGVNVFTINDAAEMARLVAWGVTGLFTDFPLLCRSVLQGETAE</sequence>
<comment type="caution">
    <text evidence="2">The sequence shown here is derived from an EMBL/GenBank/DDBJ whole genome shotgun (WGS) entry which is preliminary data.</text>
</comment>
<protein>
    <submittedName>
        <fullName evidence="2">Glycerophosphoryl diester phosphodiesterase</fullName>
    </submittedName>
</protein>
<dbReference type="InterPro" id="IPR030395">
    <property type="entry name" value="GP_PDE_dom"/>
</dbReference>
<organism evidence="2 3">
    <name type="scientific">Desulfovibrio psychrotolerans</name>
    <dbReference type="NCBI Taxonomy" id="415242"/>
    <lineage>
        <taxon>Bacteria</taxon>
        <taxon>Pseudomonadati</taxon>
        <taxon>Thermodesulfobacteriota</taxon>
        <taxon>Desulfovibrionia</taxon>
        <taxon>Desulfovibrionales</taxon>
        <taxon>Desulfovibrionaceae</taxon>
        <taxon>Desulfovibrio</taxon>
    </lineage>
</organism>
<dbReference type="GO" id="GO:0008081">
    <property type="term" value="F:phosphoric diester hydrolase activity"/>
    <property type="evidence" value="ECO:0007669"/>
    <property type="project" value="InterPro"/>
</dbReference>
<reference evidence="2 3" key="1">
    <citation type="submission" date="2020-05" db="EMBL/GenBank/DDBJ databases">
        <title>Draft genome sequence of Desulfovibrio psychrotolerans JS1T.</title>
        <authorList>
            <person name="Ueno A."/>
            <person name="Tamazawa S."/>
            <person name="Tamamura S."/>
            <person name="Murakami T."/>
            <person name="Kiyama T."/>
            <person name="Inomata H."/>
            <person name="Amano Y."/>
            <person name="Miyakawa K."/>
            <person name="Tamaki H."/>
            <person name="Naganuma T."/>
            <person name="Kaneko K."/>
        </authorList>
    </citation>
    <scope>NUCLEOTIDE SEQUENCE [LARGE SCALE GENOMIC DNA]</scope>
    <source>
        <strain evidence="2 3">JS1</strain>
    </source>
</reference>
<evidence type="ECO:0000313" key="2">
    <source>
        <dbReference type="EMBL" id="GFM37265.1"/>
    </source>
</evidence>
<keyword evidence="3" id="KW-1185">Reference proteome</keyword>
<dbReference type="PANTHER" id="PTHR46211:SF14">
    <property type="entry name" value="GLYCEROPHOSPHODIESTER PHOSPHODIESTERASE"/>
    <property type="match status" value="1"/>
</dbReference>
<proteinExistence type="predicted"/>
<dbReference type="Pfam" id="PF03009">
    <property type="entry name" value="GDPD"/>
    <property type="match status" value="1"/>
</dbReference>